<dbReference type="GeneID" id="36346156"/>
<evidence type="ECO:0000256" key="1">
    <source>
        <dbReference type="SAM" id="MobiDB-lite"/>
    </source>
</evidence>
<feature type="compositionally biased region" description="Basic residues" evidence="1">
    <location>
        <begin position="7"/>
        <end position="24"/>
    </location>
</feature>
<feature type="region of interest" description="Disordered" evidence="1">
    <location>
        <begin position="1"/>
        <end position="25"/>
    </location>
</feature>
<dbReference type="RefSeq" id="XP_024345897.1">
    <property type="nucleotide sequence ID" value="XM_024499690.1"/>
</dbReference>
<keyword evidence="2" id="KW-0812">Transmembrane</keyword>
<evidence type="ECO:0000313" key="3">
    <source>
        <dbReference type="EMBL" id="EUB54701.1"/>
    </source>
</evidence>
<keyword evidence="4" id="KW-1185">Reference proteome</keyword>
<accession>W6U2C4</accession>
<keyword evidence="2" id="KW-0472">Membrane</keyword>
<dbReference type="CTD" id="36346156"/>
<organism evidence="3 4">
    <name type="scientific">Echinococcus granulosus</name>
    <name type="common">Hydatid tapeworm</name>
    <dbReference type="NCBI Taxonomy" id="6210"/>
    <lineage>
        <taxon>Eukaryota</taxon>
        <taxon>Metazoa</taxon>
        <taxon>Spiralia</taxon>
        <taxon>Lophotrochozoa</taxon>
        <taxon>Platyhelminthes</taxon>
        <taxon>Cestoda</taxon>
        <taxon>Eucestoda</taxon>
        <taxon>Cyclophyllidea</taxon>
        <taxon>Taeniidae</taxon>
        <taxon>Echinococcus</taxon>
        <taxon>Echinococcus granulosus group</taxon>
    </lineage>
</organism>
<name>W6U2C4_ECHGR</name>
<feature type="transmembrane region" description="Helical" evidence="2">
    <location>
        <begin position="240"/>
        <end position="257"/>
    </location>
</feature>
<keyword evidence="2" id="KW-1133">Transmembrane helix</keyword>
<dbReference type="EMBL" id="APAU02000220">
    <property type="protein sequence ID" value="EUB54701.1"/>
    <property type="molecule type" value="Genomic_DNA"/>
</dbReference>
<evidence type="ECO:0000313" key="4">
    <source>
        <dbReference type="Proteomes" id="UP000019149"/>
    </source>
</evidence>
<proteinExistence type="predicted"/>
<dbReference type="KEGG" id="egl:EGR_10441"/>
<dbReference type="Proteomes" id="UP000019149">
    <property type="component" value="Unassembled WGS sequence"/>
</dbReference>
<sequence length="267" mass="29068">MTTCRTSSRRTASRVRTRGGKKAPHSIQTHSFLILHDTTAPKAIPTAPIPMAVIQASNTQLSAGVALNRAVITFTVANSVSQSGGRPAYSLLTTGFSVFFGSSTAWMLGSTPPCAMVTPPNSLFNSSSLRIAKQKQVTRNDTRLLVVACRVTRQLQHLGSQVLEHSSQLPRRNRRCTRPTGNCRPARADLVFALARDLPPLPLPLIVLLAEQPTNRFKRDSIASLITLHISLARHRYRRLLLALIVSSLSHALTAASDLTASRLKKP</sequence>
<protein>
    <submittedName>
        <fullName evidence="3">Uncharacterized protein</fullName>
    </submittedName>
</protein>
<evidence type="ECO:0000256" key="2">
    <source>
        <dbReference type="SAM" id="Phobius"/>
    </source>
</evidence>
<reference evidence="3 4" key="1">
    <citation type="journal article" date="2013" name="Nat. Genet.">
        <title>The genome of the hydatid tapeworm Echinococcus granulosus.</title>
        <authorList>
            <person name="Zheng H."/>
            <person name="Zhang W."/>
            <person name="Zhang L."/>
            <person name="Zhang Z."/>
            <person name="Li J."/>
            <person name="Lu G."/>
            <person name="Zhu Y."/>
            <person name="Wang Y."/>
            <person name="Huang Y."/>
            <person name="Liu J."/>
            <person name="Kang H."/>
            <person name="Chen J."/>
            <person name="Wang L."/>
            <person name="Chen A."/>
            <person name="Yu S."/>
            <person name="Gao Z."/>
            <person name="Jin L."/>
            <person name="Gu W."/>
            <person name="Wang Z."/>
            <person name="Zhao L."/>
            <person name="Shi B."/>
            <person name="Wen H."/>
            <person name="Lin R."/>
            <person name="Jones M.K."/>
            <person name="Brejova B."/>
            <person name="Vinar T."/>
            <person name="Zhao G."/>
            <person name="McManus D.P."/>
            <person name="Chen Z."/>
            <person name="Zhou Y."/>
            <person name="Wang S."/>
        </authorList>
    </citation>
    <scope>NUCLEOTIDE SEQUENCE [LARGE SCALE GENOMIC DNA]</scope>
</reference>
<comment type="caution">
    <text evidence="3">The sequence shown here is derived from an EMBL/GenBank/DDBJ whole genome shotgun (WGS) entry which is preliminary data.</text>
</comment>
<gene>
    <name evidence="3" type="ORF">EGR_10441</name>
</gene>
<dbReference type="OrthoDB" id="8194606at2759"/>
<dbReference type="AlphaFoldDB" id="W6U2C4"/>